<dbReference type="HOGENOM" id="CLU_2041336_0_0_1"/>
<name>A0A0D3A049_BRAOL</name>
<dbReference type="EnsemblPlants" id="Bo16018s010.1">
    <property type="protein sequence ID" value="Bo16018s010.1"/>
    <property type="gene ID" value="Bo16018s010"/>
</dbReference>
<dbReference type="Gramene" id="Bo16018s010.1">
    <property type="protein sequence ID" value="Bo16018s010.1"/>
    <property type="gene ID" value="Bo16018s010"/>
</dbReference>
<evidence type="ECO:0000313" key="2">
    <source>
        <dbReference type="EnsemblPlants" id="Bo16018s010.1"/>
    </source>
</evidence>
<dbReference type="AlphaFoldDB" id="A0A0D3A049"/>
<dbReference type="eggNOG" id="KOG0017">
    <property type="taxonomic scope" value="Eukaryota"/>
</dbReference>
<feature type="compositionally biased region" description="Low complexity" evidence="1">
    <location>
        <begin position="1"/>
        <end position="34"/>
    </location>
</feature>
<evidence type="ECO:0000313" key="3">
    <source>
        <dbReference type="Proteomes" id="UP000032141"/>
    </source>
</evidence>
<organism evidence="2 3">
    <name type="scientific">Brassica oleracea var. oleracea</name>
    <dbReference type="NCBI Taxonomy" id="109376"/>
    <lineage>
        <taxon>Eukaryota</taxon>
        <taxon>Viridiplantae</taxon>
        <taxon>Streptophyta</taxon>
        <taxon>Embryophyta</taxon>
        <taxon>Tracheophyta</taxon>
        <taxon>Spermatophyta</taxon>
        <taxon>Magnoliopsida</taxon>
        <taxon>eudicotyledons</taxon>
        <taxon>Gunneridae</taxon>
        <taxon>Pentapetalae</taxon>
        <taxon>rosids</taxon>
        <taxon>malvids</taxon>
        <taxon>Brassicales</taxon>
        <taxon>Brassicaceae</taxon>
        <taxon>Brassiceae</taxon>
        <taxon>Brassica</taxon>
    </lineage>
</organism>
<sequence>MTQTQPQPTPLNTNPTSSSLQTQQTTSAQNTENQPQPVPTITSQNQHPMQTRGKNRISKPNQKFTLLATTKPLTSEPTTIIQALKDEQWRKAASTDYDAHMRNHTWDLVPASPNQNLVGCR</sequence>
<feature type="region of interest" description="Disordered" evidence="1">
    <location>
        <begin position="1"/>
        <end position="62"/>
    </location>
</feature>
<dbReference type="OMA" id="HANDHPM"/>
<accession>A0A0D3A049</accession>
<reference evidence="2" key="2">
    <citation type="submission" date="2015-06" db="UniProtKB">
        <authorList>
            <consortium name="EnsemblPlants"/>
        </authorList>
    </citation>
    <scope>IDENTIFICATION</scope>
</reference>
<protein>
    <submittedName>
        <fullName evidence="2">Uncharacterized protein</fullName>
    </submittedName>
</protein>
<feature type="compositionally biased region" description="Polar residues" evidence="1">
    <location>
        <begin position="39"/>
        <end position="49"/>
    </location>
</feature>
<evidence type="ECO:0000256" key="1">
    <source>
        <dbReference type="SAM" id="MobiDB-lite"/>
    </source>
</evidence>
<keyword evidence="3" id="KW-1185">Reference proteome</keyword>
<reference evidence="2" key="1">
    <citation type="journal article" date="2014" name="Genome Biol.">
        <title>Transcriptome and methylome profiling reveals relics of genome dominance in the mesopolyploid Brassica oleracea.</title>
        <authorList>
            <person name="Parkin I.A."/>
            <person name="Koh C."/>
            <person name="Tang H."/>
            <person name="Robinson S.J."/>
            <person name="Kagale S."/>
            <person name="Clarke W.E."/>
            <person name="Town C.D."/>
            <person name="Nixon J."/>
            <person name="Krishnakumar V."/>
            <person name="Bidwell S.L."/>
            <person name="Denoeud F."/>
            <person name="Belcram H."/>
            <person name="Links M.G."/>
            <person name="Just J."/>
            <person name="Clarke C."/>
            <person name="Bender T."/>
            <person name="Huebert T."/>
            <person name="Mason A.S."/>
            <person name="Pires J.C."/>
            <person name="Barker G."/>
            <person name="Moore J."/>
            <person name="Walley P.G."/>
            <person name="Manoli S."/>
            <person name="Batley J."/>
            <person name="Edwards D."/>
            <person name="Nelson M.N."/>
            <person name="Wang X."/>
            <person name="Paterson A.H."/>
            <person name="King G."/>
            <person name="Bancroft I."/>
            <person name="Chalhoub B."/>
            <person name="Sharpe A.G."/>
        </authorList>
    </citation>
    <scope>NUCLEOTIDE SEQUENCE [LARGE SCALE GENOMIC DNA]</scope>
    <source>
        <strain evidence="2">cv. TO1000</strain>
    </source>
</reference>
<proteinExistence type="predicted"/>
<dbReference type="Proteomes" id="UP000032141">
    <property type="component" value="Unassembled WGS sequence"/>
</dbReference>